<evidence type="ECO:0008006" key="4">
    <source>
        <dbReference type="Google" id="ProtNLM"/>
    </source>
</evidence>
<feature type="transmembrane region" description="Helical" evidence="1">
    <location>
        <begin position="159"/>
        <end position="184"/>
    </location>
</feature>
<dbReference type="InterPro" id="IPR035965">
    <property type="entry name" value="PAS-like_dom_sf"/>
</dbReference>
<gene>
    <name evidence="2" type="ORF">CJ014_15910</name>
</gene>
<dbReference type="SUPFAM" id="SSF55785">
    <property type="entry name" value="PYP-like sensor domain (PAS domain)"/>
    <property type="match status" value="1"/>
</dbReference>
<protein>
    <recommendedName>
        <fullName evidence="4">PAS domain-containing protein</fullName>
    </recommendedName>
</protein>
<keyword evidence="1" id="KW-1133">Transmembrane helix</keyword>
<dbReference type="RefSeq" id="WP_100081467.1">
    <property type="nucleotide sequence ID" value="NZ_NQVN01000010.1"/>
</dbReference>
<evidence type="ECO:0000313" key="3">
    <source>
        <dbReference type="Proteomes" id="UP000231070"/>
    </source>
</evidence>
<keyword evidence="1" id="KW-0812">Transmembrane</keyword>
<sequence>MASPAFHISTILRPSVLAFGAVLVALLSITSLVRDQDDERYLERRYADVGKILSAAIDPRFQTKADEITRVAERLVVIGAIRGGVLYDGSGHEQQVFGERVEASFNAVMRTGHTVFRPARSSKADFYYPPEASLTPFHIFLRVDVGEITSLETIRDDRAVTIALGGGAAAAAITEMVMMLMVWWPLRRVRTVVEAMLHDPASADRGQPLRGWGGEVGRLTFAFECLRSMLADVWRTRVMVADTIIESSPFAVLQINVDGHPFFANPSCARLFGRDILRTNEVSPLMLRDVASGARHGLKAYVETYRSGIRPVEFPTPNGPKQALLASLVLGAETRAPVNVLVGVDISALHGARIAAEAALKTGMEDVAKATTRTFEYKQMLEACLALMGGGKKSQEHLQVAAFAREWLDTAAEAGAVQVAEVDGEDPEVAGGADNLRAVTRFAAFLAYTQVGSLPVDMKIDVRGIDFETAGLQVQARAAAGGGKGACVADTNLALAALKAAVARVDGRLSEVEQEENGAVIVRVVLRGAAERMQTTMKSKTAD</sequence>
<dbReference type="OrthoDB" id="8440979at2"/>
<dbReference type="EMBL" id="NQVN01000010">
    <property type="protein sequence ID" value="PIO98443.1"/>
    <property type="molecule type" value="Genomic_DNA"/>
</dbReference>
<comment type="caution">
    <text evidence="2">The sequence shown here is derived from an EMBL/GenBank/DDBJ whole genome shotgun (WGS) entry which is preliminary data.</text>
</comment>
<name>A0A2G9WUU2_9HYPH</name>
<keyword evidence="1" id="KW-0472">Membrane</keyword>
<reference evidence="2 3" key="1">
    <citation type="submission" date="2017-08" db="EMBL/GenBank/DDBJ databases">
        <title>Pleomorphomonas carboxidotrophicus sp. nov., a new mesophilic hydrogenogenic carboxidotroph.</title>
        <authorList>
            <person name="Esquivel-Elizondo S."/>
            <person name="Krajmalnik-Brown R."/>
            <person name="Maldonado J."/>
        </authorList>
    </citation>
    <scope>NUCLEOTIDE SEQUENCE [LARGE SCALE GENOMIC DNA]</scope>
    <source>
        <strain evidence="2 3">SVCO-16</strain>
    </source>
</reference>
<dbReference type="AlphaFoldDB" id="A0A2G9WUU2"/>
<evidence type="ECO:0000313" key="2">
    <source>
        <dbReference type="EMBL" id="PIO98443.1"/>
    </source>
</evidence>
<accession>A0A2G9WUU2</accession>
<organism evidence="2 3">
    <name type="scientific">Pleomorphomonas carboxyditropha</name>
    <dbReference type="NCBI Taxonomy" id="2023338"/>
    <lineage>
        <taxon>Bacteria</taxon>
        <taxon>Pseudomonadati</taxon>
        <taxon>Pseudomonadota</taxon>
        <taxon>Alphaproteobacteria</taxon>
        <taxon>Hyphomicrobiales</taxon>
        <taxon>Pleomorphomonadaceae</taxon>
        <taxon>Pleomorphomonas</taxon>
    </lineage>
</organism>
<feature type="transmembrane region" description="Helical" evidence="1">
    <location>
        <begin position="12"/>
        <end position="33"/>
    </location>
</feature>
<proteinExistence type="predicted"/>
<evidence type="ECO:0000256" key="1">
    <source>
        <dbReference type="SAM" id="Phobius"/>
    </source>
</evidence>
<keyword evidence="3" id="KW-1185">Reference proteome</keyword>
<dbReference type="Proteomes" id="UP000231070">
    <property type="component" value="Unassembled WGS sequence"/>
</dbReference>